<evidence type="ECO:0000313" key="2">
    <source>
        <dbReference type="Proteomes" id="UP000470772"/>
    </source>
</evidence>
<dbReference type="PANTHER" id="PTHR34655">
    <property type="entry name" value="CONSERVED WITHIN P. AEROPHILUM"/>
    <property type="match status" value="1"/>
</dbReference>
<dbReference type="EMBL" id="WGGD01000005">
    <property type="protein sequence ID" value="MUN29018.1"/>
    <property type="molecule type" value="Genomic_DNA"/>
</dbReference>
<organism evidence="1 2">
    <name type="scientific">Sulfuracidifex metallicus DSM 6482 = JCM 9184</name>
    <dbReference type="NCBI Taxonomy" id="523847"/>
    <lineage>
        <taxon>Archaea</taxon>
        <taxon>Thermoproteota</taxon>
        <taxon>Thermoprotei</taxon>
        <taxon>Sulfolobales</taxon>
        <taxon>Sulfolobaceae</taxon>
        <taxon>Sulfuracidifex</taxon>
    </lineage>
</organism>
<name>A0A6A9QMR3_SULME</name>
<proteinExistence type="predicted"/>
<reference evidence="1 2" key="1">
    <citation type="submission" date="2019-10" db="EMBL/GenBank/DDBJ databases">
        <title>Sequencing and Assembly of Multiple Reported Metal-Biooxidizing Members of the Extremely Thermoacidophilic Archaeal Family Sulfolobaceae.</title>
        <authorList>
            <person name="Counts J.A."/>
            <person name="Kelly R.M."/>
        </authorList>
    </citation>
    <scope>NUCLEOTIDE SEQUENCE [LARGE SCALE GENOMIC DNA]</scope>
    <source>
        <strain evidence="1 2">DSM 6482</strain>
    </source>
</reference>
<comment type="caution">
    <text evidence="1">The sequence shown here is derived from an EMBL/GenBank/DDBJ whole genome shotgun (WGS) entry which is preliminary data.</text>
</comment>
<dbReference type="Gene3D" id="3.40.1260.10">
    <property type="entry name" value="DsrEFH-like"/>
    <property type="match status" value="1"/>
</dbReference>
<dbReference type="SUPFAM" id="SSF75169">
    <property type="entry name" value="DsrEFH-like"/>
    <property type="match status" value="1"/>
</dbReference>
<dbReference type="RefSeq" id="WP_156016582.1">
    <property type="nucleotide sequence ID" value="NZ_WGGD01000005.1"/>
</dbReference>
<sequence length="120" mass="13370">MGEKFSFFMVSGDLEKLYMGIITAIGYVSGGSEVYMFFTMDALKSLTKENEKMLLNNAKPLSYYLNSLIELGEESLEIAACEFGMRVKGIKEEDLMPKVKVSGVSEFAFKSSNSKSILVF</sequence>
<dbReference type="Proteomes" id="UP000470772">
    <property type="component" value="Unassembled WGS sequence"/>
</dbReference>
<dbReference type="AlphaFoldDB" id="A0A6A9QMR3"/>
<dbReference type="InterPro" id="IPR027396">
    <property type="entry name" value="DsrEFH-like"/>
</dbReference>
<dbReference type="PANTHER" id="PTHR34655:SF2">
    <property type="entry name" value="PEROXIREDOXIN FAMILY PROTEIN"/>
    <property type="match status" value="1"/>
</dbReference>
<protein>
    <submittedName>
        <fullName evidence="1">Peroxiredoxin</fullName>
    </submittedName>
</protein>
<gene>
    <name evidence="1" type="ORF">GC250_06115</name>
</gene>
<keyword evidence="2" id="KW-1185">Reference proteome</keyword>
<dbReference type="Pfam" id="PF02635">
    <property type="entry name" value="DsrE"/>
    <property type="match status" value="1"/>
</dbReference>
<accession>A0A6A9QMR3</accession>
<evidence type="ECO:0000313" key="1">
    <source>
        <dbReference type="EMBL" id="MUN29018.1"/>
    </source>
</evidence>
<dbReference type="InterPro" id="IPR003787">
    <property type="entry name" value="Sulphur_relay_DsrE/F-like"/>
</dbReference>